<feature type="domain" description="Macro" evidence="1">
    <location>
        <begin position="1"/>
        <end position="143"/>
    </location>
</feature>
<dbReference type="PANTHER" id="PTHR12521:SF0">
    <property type="entry name" value="ADP-RIBOSE GLYCOHYDROLASE OARD1"/>
    <property type="match status" value="1"/>
</dbReference>
<reference evidence="2" key="1">
    <citation type="journal article" date="2015" name="Nature">
        <title>Complex archaea that bridge the gap between prokaryotes and eukaryotes.</title>
        <authorList>
            <person name="Spang A."/>
            <person name="Saw J.H."/>
            <person name="Jorgensen S.L."/>
            <person name="Zaremba-Niedzwiedzka K."/>
            <person name="Martijn J."/>
            <person name="Lind A.E."/>
            <person name="van Eijk R."/>
            <person name="Schleper C."/>
            <person name="Guy L."/>
            <person name="Ettema T.J."/>
        </authorList>
    </citation>
    <scope>NUCLEOTIDE SEQUENCE</scope>
</reference>
<gene>
    <name evidence="2" type="ORF">LCGC14_1184050</name>
</gene>
<dbReference type="GO" id="GO:0140291">
    <property type="term" value="P:peptidyl-glutamate ADP-deribosylation"/>
    <property type="evidence" value="ECO:0007669"/>
    <property type="project" value="TreeGrafter"/>
</dbReference>
<sequence length="143" mass="15943">MIQILSNDLLSSTAEAYVNPVNCEGVMGKGLALHMKKQFNLNFKFYEQACKSGELNIGTVLVSATRLERPHPKYIINFPTKSTWKKPSELVYITKGLKALEQTIERLNIKSIAIPALGCGLGGLNWNHVLPKIEETFSRLPDV</sequence>
<dbReference type="Gene3D" id="3.40.220.10">
    <property type="entry name" value="Leucine Aminopeptidase, subunit E, domain 1"/>
    <property type="match status" value="1"/>
</dbReference>
<dbReference type="PANTHER" id="PTHR12521">
    <property type="entry name" value="PROTEIN C6ORF130"/>
    <property type="match status" value="1"/>
</dbReference>
<dbReference type="InterPro" id="IPR002589">
    <property type="entry name" value="Macro_dom"/>
</dbReference>
<proteinExistence type="predicted"/>
<evidence type="ECO:0000259" key="1">
    <source>
        <dbReference type="PROSITE" id="PS51154"/>
    </source>
</evidence>
<protein>
    <recommendedName>
        <fullName evidence="1">Macro domain-containing protein</fullName>
    </recommendedName>
</protein>
<accession>A0A0F9P463</accession>
<evidence type="ECO:0000313" key="2">
    <source>
        <dbReference type="EMBL" id="KKM95835.1"/>
    </source>
</evidence>
<dbReference type="EMBL" id="LAZR01005956">
    <property type="protein sequence ID" value="KKM95835.1"/>
    <property type="molecule type" value="Genomic_DNA"/>
</dbReference>
<dbReference type="AlphaFoldDB" id="A0A0F9P463"/>
<name>A0A0F9P463_9ZZZZ</name>
<feature type="non-terminal residue" evidence="2">
    <location>
        <position position="143"/>
    </location>
</feature>
<dbReference type="Pfam" id="PF01661">
    <property type="entry name" value="Macro"/>
    <property type="match status" value="1"/>
</dbReference>
<comment type="caution">
    <text evidence="2">The sequence shown here is derived from an EMBL/GenBank/DDBJ whole genome shotgun (WGS) entry which is preliminary data.</text>
</comment>
<dbReference type="InterPro" id="IPR043472">
    <property type="entry name" value="Macro_dom-like"/>
</dbReference>
<dbReference type="SMART" id="SM00506">
    <property type="entry name" value="A1pp"/>
    <property type="match status" value="1"/>
</dbReference>
<dbReference type="SUPFAM" id="SSF52949">
    <property type="entry name" value="Macro domain-like"/>
    <property type="match status" value="1"/>
</dbReference>
<organism evidence="2">
    <name type="scientific">marine sediment metagenome</name>
    <dbReference type="NCBI Taxonomy" id="412755"/>
    <lineage>
        <taxon>unclassified sequences</taxon>
        <taxon>metagenomes</taxon>
        <taxon>ecological metagenomes</taxon>
    </lineage>
</organism>
<dbReference type="PROSITE" id="PS51154">
    <property type="entry name" value="MACRO"/>
    <property type="match status" value="1"/>
</dbReference>
<dbReference type="InterPro" id="IPR050892">
    <property type="entry name" value="ADP-ribose_metab_enzymes"/>
</dbReference>